<dbReference type="KEGG" id="mcoo:MCOO_32650"/>
<sequence length="532" mass="56222">MTITDPLNQQLVPASEDRVARSLALRTQITGADSFVASPNQIDNGDEALYADKSGTYSKGVLQEGIGLVDLAAYSSFKHALSSGAPEDFDKIVLGGPRTLNGPQGGLAFYLDCEDASQFAVPPAPALASEAYATELVELYWASLLRDVAFTDYPSNPTVAKAAAELSAMPSYAGPRDSSGQVTPQLLFRGVFAGDTTGPYMSQFLLQPTALGSLPIVQKYQTNKASTGPTSGADFMLSPSEFLQVQNGQPTGKSLTNLPQPRYLHDGRGLAAYTHGDVLYQAYFIAYLVLSTINNGGSVPLNPGNPYVGNTTQNGFATFGPPDIAATLAAVANEALKAVWYQKWWVHLRHRPESGGAIVHLQKTGQGGSIQGHVSDTVLNSQAVASSFAANNSYFLSQAFPEGSPTHPAYPTGHGTVAGACITVLKFFFDGGATITNPVVPASDGKSTTAYVPPPGEAALTVNGELHKLANNISFGHGIHAGIHWRSDTEESIRFGEAVALSYLRDRAHTYNEPFSISLTKVDGSTATISNQ</sequence>
<dbReference type="InterPro" id="IPR052559">
    <property type="entry name" value="V-haloperoxidase"/>
</dbReference>
<accession>A0A7I7KYV5</accession>
<proteinExistence type="predicted"/>
<dbReference type="InterPro" id="IPR036938">
    <property type="entry name" value="PAP2/HPO_sf"/>
</dbReference>
<dbReference type="Proteomes" id="UP000465866">
    <property type="component" value="Chromosome"/>
</dbReference>
<gene>
    <name evidence="1" type="ORF">MCOO_32650</name>
</gene>
<dbReference type="PANTHER" id="PTHR34599:SF1">
    <property type="entry name" value="PHOSPHATIDIC ACID PHOSPHATASE TYPE 2_HALOPEROXIDASE DOMAIN-CONTAINING PROTEIN"/>
    <property type="match status" value="1"/>
</dbReference>
<protein>
    <submittedName>
        <fullName evidence="1">Phosphoesterase</fullName>
    </submittedName>
</protein>
<dbReference type="InterPro" id="IPR016119">
    <property type="entry name" value="Br/Cl_peroxidase_C"/>
</dbReference>
<dbReference type="EMBL" id="AP022569">
    <property type="protein sequence ID" value="BBX47250.1"/>
    <property type="molecule type" value="Genomic_DNA"/>
</dbReference>
<organism evidence="1 2">
    <name type="scientific">Mycobacterium cookii</name>
    <dbReference type="NCBI Taxonomy" id="1775"/>
    <lineage>
        <taxon>Bacteria</taxon>
        <taxon>Bacillati</taxon>
        <taxon>Actinomycetota</taxon>
        <taxon>Actinomycetes</taxon>
        <taxon>Mycobacteriales</taxon>
        <taxon>Mycobacteriaceae</taxon>
        <taxon>Mycobacterium</taxon>
    </lineage>
</organism>
<dbReference type="RefSeq" id="WP_163777711.1">
    <property type="nucleotide sequence ID" value="NZ_AP022569.1"/>
</dbReference>
<keyword evidence="2" id="KW-1185">Reference proteome</keyword>
<dbReference type="PANTHER" id="PTHR34599">
    <property type="entry name" value="PEROXIDASE-RELATED"/>
    <property type="match status" value="1"/>
</dbReference>
<dbReference type="AlphaFoldDB" id="A0A7I7KYV5"/>
<name>A0A7I7KYV5_9MYCO</name>
<dbReference type="SUPFAM" id="SSF48317">
    <property type="entry name" value="Acid phosphatase/Vanadium-dependent haloperoxidase"/>
    <property type="match status" value="1"/>
</dbReference>
<dbReference type="CDD" id="cd03398">
    <property type="entry name" value="PAP2_haloperoxidase"/>
    <property type="match status" value="1"/>
</dbReference>
<dbReference type="GO" id="GO:0004601">
    <property type="term" value="F:peroxidase activity"/>
    <property type="evidence" value="ECO:0007669"/>
    <property type="project" value="InterPro"/>
</dbReference>
<dbReference type="Gene3D" id="1.10.606.10">
    <property type="entry name" value="Vanadium-containing Chloroperoxidase, domain 2"/>
    <property type="match status" value="1"/>
</dbReference>
<evidence type="ECO:0000313" key="2">
    <source>
        <dbReference type="Proteomes" id="UP000465866"/>
    </source>
</evidence>
<evidence type="ECO:0000313" key="1">
    <source>
        <dbReference type="EMBL" id="BBX47250.1"/>
    </source>
</evidence>
<reference evidence="1 2" key="1">
    <citation type="journal article" date="2019" name="Emerg. Microbes Infect.">
        <title>Comprehensive subspecies identification of 175 nontuberculous mycobacteria species based on 7547 genomic profiles.</title>
        <authorList>
            <person name="Matsumoto Y."/>
            <person name="Kinjo T."/>
            <person name="Motooka D."/>
            <person name="Nabeya D."/>
            <person name="Jung N."/>
            <person name="Uechi K."/>
            <person name="Horii T."/>
            <person name="Iida T."/>
            <person name="Fujita J."/>
            <person name="Nakamura S."/>
        </authorList>
    </citation>
    <scope>NUCLEOTIDE SEQUENCE [LARGE SCALE GENOMIC DNA]</scope>
    <source>
        <strain evidence="1 2">JCM 12404</strain>
    </source>
</reference>